<evidence type="ECO:0000256" key="7">
    <source>
        <dbReference type="ARBA" id="ARBA00022692"/>
    </source>
</evidence>
<evidence type="ECO:0000256" key="12">
    <source>
        <dbReference type="ARBA" id="ARBA00025912"/>
    </source>
</evidence>
<dbReference type="PIRSF" id="PIRSF000178">
    <property type="entry name" value="SDH_cyt_b560"/>
    <property type="match status" value="1"/>
</dbReference>
<dbReference type="PANTHER" id="PTHR10978">
    <property type="entry name" value="SUCCINATE DEHYDROGENASE CYTOCHROME B560 SUBUNIT"/>
    <property type="match status" value="1"/>
</dbReference>
<keyword evidence="10" id="KW-0408">Iron</keyword>
<dbReference type="Gene3D" id="1.20.1300.10">
    <property type="entry name" value="Fumarate reductase/succinate dehydrogenase, transmembrane subunit"/>
    <property type="match status" value="1"/>
</dbReference>
<sequence>MQKSRPKHLDLPKIRLPIPGFVSILHRVSGAVLFLALPAVLFLLDGSLRSSTQFEDFRSFIAHPVIKLGLIGLLWAYLHHACAGIRFLFLDIHKGVDLHTARLTAKVVMFVSLALTVMIGGVLW</sequence>
<comment type="similarity">
    <text evidence="4">Belongs to the cytochrome b560 family.</text>
</comment>
<dbReference type="EMBL" id="JARRAF010000020">
    <property type="protein sequence ID" value="MDK2125530.1"/>
    <property type="molecule type" value="Genomic_DNA"/>
</dbReference>
<evidence type="ECO:0000256" key="9">
    <source>
        <dbReference type="ARBA" id="ARBA00022989"/>
    </source>
</evidence>
<evidence type="ECO:0000256" key="6">
    <source>
        <dbReference type="ARBA" id="ARBA00022617"/>
    </source>
</evidence>
<comment type="subunit">
    <text evidence="12">Part of an enzyme complex containing four subunits: a flavoprotein, an iron-sulfur protein, plus two membrane-anchoring proteins, SdhC and SdhD. The complex can form homotrimers.</text>
</comment>
<organism evidence="14 15">
    <name type="scientific">Parachitinimonas caeni</name>
    <dbReference type="NCBI Taxonomy" id="3031301"/>
    <lineage>
        <taxon>Bacteria</taxon>
        <taxon>Pseudomonadati</taxon>
        <taxon>Pseudomonadota</taxon>
        <taxon>Betaproteobacteria</taxon>
        <taxon>Neisseriales</taxon>
        <taxon>Chitinibacteraceae</taxon>
        <taxon>Parachitinimonas</taxon>
    </lineage>
</organism>
<evidence type="ECO:0000256" key="11">
    <source>
        <dbReference type="ARBA" id="ARBA00023136"/>
    </source>
</evidence>
<feature type="transmembrane region" description="Helical" evidence="13">
    <location>
        <begin position="64"/>
        <end position="89"/>
    </location>
</feature>
<dbReference type="RefSeq" id="WP_284101842.1">
    <property type="nucleotide sequence ID" value="NZ_JARRAF010000020.1"/>
</dbReference>
<evidence type="ECO:0000256" key="5">
    <source>
        <dbReference type="ARBA" id="ARBA00020076"/>
    </source>
</evidence>
<dbReference type="InterPro" id="IPR034804">
    <property type="entry name" value="SQR/QFR_C/D"/>
</dbReference>
<proteinExistence type="inferred from homology"/>
<dbReference type="InterPro" id="IPR000701">
    <property type="entry name" value="SuccDH_FuR_B_TM-su"/>
</dbReference>
<reference evidence="14" key="1">
    <citation type="submission" date="2023-03" db="EMBL/GenBank/DDBJ databases">
        <title>Chitinimonas shenzhenensis gen. nov., sp. nov., a novel member of family Burkholderiaceae isolated from activated sludge collected in Shen Zhen, China.</title>
        <authorList>
            <person name="Wang X."/>
        </authorList>
    </citation>
    <scope>NUCLEOTIDE SEQUENCE</scope>
    <source>
        <strain evidence="14">DQS-5</strain>
    </source>
</reference>
<evidence type="ECO:0000256" key="3">
    <source>
        <dbReference type="ARBA" id="ARBA00004370"/>
    </source>
</evidence>
<protein>
    <recommendedName>
        <fullName evidence="5">Succinate dehydrogenase cytochrome b556 subunit</fullName>
    </recommendedName>
</protein>
<keyword evidence="15" id="KW-1185">Reference proteome</keyword>
<evidence type="ECO:0000256" key="1">
    <source>
        <dbReference type="ARBA" id="ARBA00001971"/>
    </source>
</evidence>
<accession>A0ABT7E293</accession>
<keyword evidence="7 13" id="KW-0812">Transmembrane</keyword>
<dbReference type="Proteomes" id="UP001172778">
    <property type="component" value="Unassembled WGS sequence"/>
</dbReference>
<gene>
    <name evidence="14" type="primary">sdhC</name>
    <name evidence="14" type="ORF">PZA18_15860</name>
</gene>
<keyword evidence="6" id="KW-0349">Heme</keyword>
<dbReference type="SUPFAM" id="SSF81343">
    <property type="entry name" value="Fumarate reductase respiratory complex transmembrane subunits"/>
    <property type="match status" value="1"/>
</dbReference>
<evidence type="ECO:0000313" key="14">
    <source>
        <dbReference type="EMBL" id="MDK2125530.1"/>
    </source>
</evidence>
<feature type="transmembrane region" description="Helical" evidence="13">
    <location>
        <begin position="21"/>
        <end position="44"/>
    </location>
</feature>
<evidence type="ECO:0000256" key="2">
    <source>
        <dbReference type="ARBA" id="ARBA00004050"/>
    </source>
</evidence>
<evidence type="ECO:0000256" key="10">
    <source>
        <dbReference type="ARBA" id="ARBA00023004"/>
    </source>
</evidence>
<comment type="function">
    <text evidence="2">Membrane-anchoring subunit of succinate dehydrogenase (SDH).</text>
</comment>
<comment type="cofactor">
    <cofactor evidence="1">
        <name>heme</name>
        <dbReference type="ChEBI" id="CHEBI:30413"/>
    </cofactor>
</comment>
<dbReference type="NCBIfam" id="TIGR02970">
    <property type="entry name" value="succ_dehyd_cytB"/>
    <property type="match status" value="1"/>
</dbReference>
<comment type="caution">
    <text evidence="14">The sequence shown here is derived from an EMBL/GenBank/DDBJ whole genome shotgun (WGS) entry which is preliminary data.</text>
</comment>
<dbReference type="CDD" id="cd03499">
    <property type="entry name" value="SQR_TypeC_SdhC"/>
    <property type="match status" value="1"/>
</dbReference>
<feature type="transmembrane region" description="Helical" evidence="13">
    <location>
        <begin position="101"/>
        <end position="123"/>
    </location>
</feature>
<keyword evidence="9 13" id="KW-1133">Transmembrane helix</keyword>
<name>A0ABT7E293_9NEIS</name>
<evidence type="ECO:0000256" key="4">
    <source>
        <dbReference type="ARBA" id="ARBA00007244"/>
    </source>
</evidence>
<evidence type="ECO:0000313" key="15">
    <source>
        <dbReference type="Proteomes" id="UP001172778"/>
    </source>
</evidence>
<dbReference type="InterPro" id="IPR014314">
    <property type="entry name" value="Succ_DH_cytb556"/>
</dbReference>
<comment type="subcellular location">
    <subcellularLocation>
        <location evidence="3">Membrane</location>
    </subcellularLocation>
</comment>
<dbReference type="PANTHER" id="PTHR10978:SF5">
    <property type="entry name" value="SUCCINATE DEHYDROGENASE CYTOCHROME B560 SUBUNIT, MITOCHONDRIAL"/>
    <property type="match status" value="1"/>
</dbReference>
<dbReference type="Pfam" id="PF01127">
    <property type="entry name" value="Sdh_cyt"/>
    <property type="match status" value="1"/>
</dbReference>
<keyword evidence="8" id="KW-0479">Metal-binding</keyword>
<evidence type="ECO:0000256" key="13">
    <source>
        <dbReference type="SAM" id="Phobius"/>
    </source>
</evidence>
<evidence type="ECO:0000256" key="8">
    <source>
        <dbReference type="ARBA" id="ARBA00022723"/>
    </source>
</evidence>
<keyword evidence="11 13" id="KW-0472">Membrane</keyword>